<dbReference type="Gene3D" id="3.40.190.10">
    <property type="entry name" value="Periplasmic binding protein-like II"/>
    <property type="match status" value="2"/>
</dbReference>
<dbReference type="RefSeq" id="WP_197015023.1">
    <property type="nucleotide sequence ID" value="NZ_BAABES010000023.1"/>
</dbReference>
<dbReference type="AlphaFoldDB" id="A0A931GNF1"/>
<feature type="chain" id="PRO_5038547860" evidence="1">
    <location>
        <begin position="25"/>
        <end position="431"/>
    </location>
</feature>
<sequence length="431" mass="45467">MGTDARTRRSFLSAVSAGSLAVAASPLLGACGGSGSDGDGKTTLEWWDNATTEPQKSLYPQLIQAFQAARPDVTIKITNLENEAYKAKMTAVTASGKLPDIFMTWGGGVLKQQVDAGLVEDLTSRAADLSATLTPISQQAYRFDGKTWAIPNDIGMVGFWYNKRLFAKAGIKAPPATWSELLDGVRKLKSAGITPIALAGKEKWPGHYYWAYLALRIGGTAALKQAETSKDFSAPAFVGAGQRLKELVDLAPFQPGFQGAGYATPGGQAATMGAGQAAMELMGQWAPNVQRDTGKDLGEDLGFFPFPMVEGGQGSPGDIFGGGSGHALRKGAPAAAYDFLKFLLQPDNERKLITSGAFMPVVKGAESAITDPNRRLVAETVARASGFQLYLDQAFPPAVGQEVNDGVADLVAGRKTPEQVAAEVTRTAKSQ</sequence>
<dbReference type="InterPro" id="IPR006311">
    <property type="entry name" value="TAT_signal"/>
</dbReference>
<reference evidence="2" key="1">
    <citation type="submission" date="2020-11" db="EMBL/GenBank/DDBJ databases">
        <title>Sequencing the genomes of 1000 actinobacteria strains.</title>
        <authorList>
            <person name="Klenk H.-P."/>
        </authorList>
    </citation>
    <scope>NUCLEOTIDE SEQUENCE</scope>
    <source>
        <strain evidence="2">DSM 43175</strain>
    </source>
</reference>
<accession>A0A931GNF1</accession>
<keyword evidence="3" id="KW-1185">Reference proteome</keyword>
<dbReference type="SUPFAM" id="SSF53850">
    <property type="entry name" value="Periplasmic binding protein-like II"/>
    <property type="match status" value="1"/>
</dbReference>
<comment type="caution">
    <text evidence="2">The sequence shown here is derived from an EMBL/GenBank/DDBJ whole genome shotgun (WGS) entry which is preliminary data.</text>
</comment>
<organism evidence="2 3">
    <name type="scientific">Actinomadura viridis</name>
    <dbReference type="NCBI Taxonomy" id="58110"/>
    <lineage>
        <taxon>Bacteria</taxon>
        <taxon>Bacillati</taxon>
        <taxon>Actinomycetota</taxon>
        <taxon>Actinomycetes</taxon>
        <taxon>Streptosporangiales</taxon>
        <taxon>Thermomonosporaceae</taxon>
        <taxon>Actinomadura</taxon>
    </lineage>
</organism>
<dbReference type="EMBL" id="JADOUA010000001">
    <property type="protein sequence ID" value="MBG6092900.1"/>
    <property type="molecule type" value="Genomic_DNA"/>
</dbReference>
<protein>
    <submittedName>
        <fullName evidence="2">Raffinose/stachyose/melibiose transport system substrate-binding protein</fullName>
    </submittedName>
</protein>
<dbReference type="PROSITE" id="PS51318">
    <property type="entry name" value="TAT"/>
    <property type="match status" value="1"/>
</dbReference>
<dbReference type="InterPro" id="IPR006059">
    <property type="entry name" value="SBP"/>
</dbReference>
<dbReference type="Pfam" id="PF01547">
    <property type="entry name" value="SBP_bac_1"/>
    <property type="match status" value="1"/>
</dbReference>
<gene>
    <name evidence="2" type="ORF">IW256_007013</name>
</gene>
<evidence type="ECO:0000313" key="2">
    <source>
        <dbReference type="EMBL" id="MBG6092900.1"/>
    </source>
</evidence>
<dbReference type="PROSITE" id="PS51257">
    <property type="entry name" value="PROKAR_LIPOPROTEIN"/>
    <property type="match status" value="1"/>
</dbReference>
<feature type="signal peptide" evidence="1">
    <location>
        <begin position="1"/>
        <end position="24"/>
    </location>
</feature>
<proteinExistence type="predicted"/>
<dbReference type="InterPro" id="IPR050490">
    <property type="entry name" value="Bact_solute-bd_prot1"/>
</dbReference>
<dbReference type="Proteomes" id="UP000614047">
    <property type="component" value="Unassembled WGS sequence"/>
</dbReference>
<evidence type="ECO:0000256" key="1">
    <source>
        <dbReference type="SAM" id="SignalP"/>
    </source>
</evidence>
<dbReference type="PANTHER" id="PTHR43649:SF14">
    <property type="entry name" value="BLR3389 PROTEIN"/>
    <property type="match status" value="1"/>
</dbReference>
<name>A0A931GNF1_9ACTN</name>
<keyword evidence="1" id="KW-0732">Signal</keyword>
<dbReference type="PANTHER" id="PTHR43649">
    <property type="entry name" value="ARABINOSE-BINDING PROTEIN-RELATED"/>
    <property type="match status" value="1"/>
</dbReference>
<evidence type="ECO:0000313" key="3">
    <source>
        <dbReference type="Proteomes" id="UP000614047"/>
    </source>
</evidence>